<sequence length="322" mass="37518">MTEEVFPNLFRIEIPLPDSPLKSLNSYVIRDVDRNLIIDTGLNRDECHEAMQKNLDELGVDLKKTDFFITHLHADHLGLVSRLLTDGNKMYFNRPDAELIEAWTGWDWIVEYAKKSGFPEDELRAALDNPPGFKFSADWMPEPCILKDGETVNIGDYRFKCIETPGHTKGHTCLYEPTKKIFISGDHILNDITPNIQCWSDEENSLDLYLSSLDKVYDLEVDLVLPGHRRLFKNYKGRIDELREHHQKRLDEILLILSKRSETPFQVASGMTWDIKYDSWKEFPVSQKWFATGEAIAHLRYLEEKEMIFRETENEMIVFSAS</sequence>
<dbReference type="Gene3D" id="3.60.15.10">
    <property type="entry name" value="Ribonuclease Z/Hydroxyacylglutathione hydrolase-like"/>
    <property type="match status" value="1"/>
</dbReference>
<protein>
    <recommendedName>
        <fullName evidence="1">Metallo-beta-lactamase domain-containing protein</fullName>
    </recommendedName>
</protein>
<dbReference type="SMART" id="SM00849">
    <property type="entry name" value="Lactamase_B"/>
    <property type="match status" value="1"/>
</dbReference>
<dbReference type="InterPro" id="IPR001279">
    <property type="entry name" value="Metallo-B-lactamas"/>
</dbReference>
<gene>
    <name evidence="2" type="ORF">LCGC14_1705720</name>
</gene>
<dbReference type="InterPro" id="IPR050662">
    <property type="entry name" value="Sec-metab_biosynth-thioest"/>
</dbReference>
<dbReference type="CDD" id="cd07725">
    <property type="entry name" value="TTHA1429-like_MBL-fold"/>
    <property type="match status" value="1"/>
</dbReference>
<evidence type="ECO:0000313" key="2">
    <source>
        <dbReference type="EMBL" id="KKM14477.1"/>
    </source>
</evidence>
<name>A0A0F9HH59_9ZZZZ</name>
<reference evidence="2" key="1">
    <citation type="journal article" date="2015" name="Nature">
        <title>Complex archaea that bridge the gap between prokaryotes and eukaryotes.</title>
        <authorList>
            <person name="Spang A."/>
            <person name="Saw J.H."/>
            <person name="Jorgensen S.L."/>
            <person name="Zaremba-Niedzwiedzka K."/>
            <person name="Martijn J."/>
            <person name="Lind A.E."/>
            <person name="van Eijk R."/>
            <person name="Schleper C."/>
            <person name="Guy L."/>
            <person name="Ettema T.J."/>
        </authorList>
    </citation>
    <scope>NUCLEOTIDE SEQUENCE</scope>
</reference>
<dbReference type="PANTHER" id="PTHR23131">
    <property type="entry name" value="ENDORIBONUCLEASE LACTB2"/>
    <property type="match status" value="1"/>
</dbReference>
<proteinExistence type="predicted"/>
<dbReference type="InterPro" id="IPR036866">
    <property type="entry name" value="RibonucZ/Hydroxyglut_hydro"/>
</dbReference>
<dbReference type="Pfam" id="PF00753">
    <property type="entry name" value="Lactamase_B"/>
    <property type="match status" value="1"/>
</dbReference>
<dbReference type="InterPro" id="IPR036388">
    <property type="entry name" value="WH-like_DNA-bd_sf"/>
</dbReference>
<comment type="caution">
    <text evidence="2">The sequence shown here is derived from an EMBL/GenBank/DDBJ whole genome shotgun (WGS) entry which is preliminary data.</text>
</comment>
<organism evidence="2">
    <name type="scientific">marine sediment metagenome</name>
    <dbReference type="NCBI Taxonomy" id="412755"/>
    <lineage>
        <taxon>unclassified sequences</taxon>
        <taxon>metagenomes</taxon>
        <taxon>ecological metagenomes</taxon>
    </lineage>
</organism>
<dbReference type="EMBL" id="LAZR01015137">
    <property type="protein sequence ID" value="KKM14477.1"/>
    <property type="molecule type" value="Genomic_DNA"/>
</dbReference>
<accession>A0A0F9HH59</accession>
<dbReference type="Gene3D" id="1.10.10.10">
    <property type="entry name" value="Winged helix-like DNA-binding domain superfamily/Winged helix DNA-binding domain"/>
    <property type="match status" value="1"/>
</dbReference>
<feature type="domain" description="Metallo-beta-lactamase" evidence="1">
    <location>
        <begin position="23"/>
        <end position="228"/>
    </location>
</feature>
<evidence type="ECO:0000259" key="1">
    <source>
        <dbReference type="SMART" id="SM00849"/>
    </source>
</evidence>
<dbReference type="PANTHER" id="PTHR23131:SF4">
    <property type="entry name" value="METALLO-BETA-LACTAMASE SUPERFAMILY POTEIN"/>
    <property type="match status" value="1"/>
</dbReference>
<dbReference type="AlphaFoldDB" id="A0A0F9HH59"/>
<dbReference type="SUPFAM" id="SSF56281">
    <property type="entry name" value="Metallo-hydrolase/oxidoreductase"/>
    <property type="match status" value="1"/>
</dbReference>